<keyword evidence="3" id="KW-0378">Hydrolase</keyword>
<name>A0A1W1C4Q4_9ZZZZ</name>
<dbReference type="InterPro" id="IPR045572">
    <property type="entry name" value="RE_endonuc_C"/>
</dbReference>
<evidence type="ECO:0000313" key="3">
    <source>
        <dbReference type="EMBL" id="SFV60697.1"/>
    </source>
</evidence>
<dbReference type="Pfam" id="PF04851">
    <property type="entry name" value="ResIII"/>
    <property type="match status" value="1"/>
</dbReference>
<evidence type="ECO:0000259" key="2">
    <source>
        <dbReference type="Pfam" id="PF19778"/>
    </source>
</evidence>
<dbReference type="InterPro" id="IPR027417">
    <property type="entry name" value="P-loop_NTPase"/>
</dbReference>
<gene>
    <name evidence="3" type="ORF">MNB_SM-7-789</name>
</gene>
<dbReference type="Gene3D" id="3.40.50.300">
    <property type="entry name" value="P-loop containing nucleotide triphosphate hydrolases"/>
    <property type="match status" value="2"/>
</dbReference>
<dbReference type="EC" id="3.1.21.5" evidence="3"/>
<dbReference type="GO" id="GO:0015668">
    <property type="term" value="F:type III site-specific deoxyribonuclease activity"/>
    <property type="evidence" value="ECO:0007669"/>
    <property type="project" value="UniProtKB-EC"/>
</dbReference>
<organism evidence="3">
    <name type="scientific">hydrothermal vent metagenome</name>
    <dbReference type="NCBI Taxonomy" id="652676"/>
    <lineage>
        <taxon>unclassified sequences</taxon>
        <taxon>metagenomes</taxon>
        <taxon>ecological metagenomes</taxon>
    </lineage>
</organism>
<sequence length="979" mass="113604">MAKFNFEKNLEHQTKAVNATAGVFEDLTTLKPQGLNKEFKNPTFERDWKYRDNILKIQEQHGIQKSADTSSNIIDIMMETGTGKTYTYTKTIFELNRLYGIFKFIIVVPTLPIKAGTVNFLTSQSAREHFKELYGKTLELHVVESKKNKKSKKSYMPPAISSFVNAGSFERDKIQVLVINAGMINSKTMQERFDRTLLDSYATPFDALASLDAFMIVDEPHKFGTSKTTWKNIQKIKPQFILRYGATFPEKEIKEKNILTNKLEKRKVKDYHNLIYTLSAVDAFNQNLVKGVIGYITEFESGKNAIVKLVNSDGKEATFELIEGRARRSLKLTKKESLEKLHAAMQDLTIENLNKTTVLLSNGLELKKGDKINPYSYASTLQEVMIKKAIKHHFELEREFLTKEVKIKPLTLFFIDNIDEYREKDGYIRKIVEKYIEAEIEELLKSEQDEFYRAYLQKSLEDLSKTHGGYFARDKKESDEVIEKEINEILHDKEAMLDLGNPRRFIFSKWTLREGWDNPNIFQICKLRSSGSEISKLQEVGRGLRLPVNEYGNRVKGKQFYLNYFVDFSESDFVDRLVNEINEKSNAISRERAPEKLHDGMIKQIIQKYGYTDENALFQKLIIEERVIDFSHKFLEGGFEYVKRHFPLIFDGVDSNKIRKATDKKRKVKVRVQQYQELKELWERLNQKVVLEYKIKDEREFRELFVDFLRGDLAFETAELKEKTAKIEIKDDSATAVEEITINDTSTDLPTMNYSDFLKALASNLYINMATLHQAFVESGININKYLTQTTLRVMKQKFNNYLMYKALSKFEISYKQVASSIHPTKLTHDNGEVKEEIDASDIGLFYSDEKVAKNYLLEELYYDSGLEKENIQTQIKDVVVFTKIPKNSIKIPVAGGKSYSPDFAYVLNFEDGGRKLYFVVETKDVNDGDLLREEEKQKIKHAQKLFGESMNIEFKKQFSNKKIKALIEEIYSGVSDEN</sequence>
<dbReference type="Pfam" id="PF19778">
    <property type="entry name" value="RE_endonuc"/>
    <property type="match status" value="1"/>
</dbReference>
<feature type="domain" description="Helicase/UvrB N-terminal" evidence="1">
    <location>
        <begin position="68"/>
        <end position="249"/>
    </location>
</feature>
<dbReference type="SUPFAM" id="SSF52540">
    <property type="entry name" value="P-loop containing nucleoside triphosphate hydrolases"/>
    <property type="match status" value="1"/>
</dbReference>
<dbReference type="GO" id="GO:0005524">
    <property type="term" value="F:ATP binding"/>
    <property type="evidence" value="ECO:0007669"/>
    <property type="project" value="InterPro"/>
</dbReference>
<feature type="domain" description="Type III restriction enzyme C-terminal endonuclease" evidence="2">
    <location>
        <begin position="855"/>
        <end position="960"/>
    </location>
</feature>
<accession>A0A1W1C4Q4</accession>
<dbReference type="NCBIfam" id="NF012027">
    <property type="entry name" value="PRK15483.1"/>
    <property type="match status" value="1"/>
</dbReference>
<dbReference type="EMBL" id="FPHB01000048">
    <property type="protein sequence ID" value="SFV60697.1"/>
    <property type="molecule type" value="Genomic_DNA"/>
</dbReference>
<dbReference type="GO" id="GO:0003677">
    <property type="term" value="F:DNA binding"/>
    <property type="evidence" value="ECO:0007669"/>
    <property type="project" value="InterPro"/>
</dbReference>
<evidence type="ECO:0000259" key="1">
    <source>
        <dbReference type="Pfam" id="PF04851"/>
    </source>
</evidence>
<protein>
    <submittedName>
        <fullName evidence="3">Type III restriction-modification system restriction subunit</fullName>
        <ecNumber evidence="3">3.1.21.5</ecNumber>
    </submittedName>
</protein>
<reference evidence="3" key="1">
    <citation type="submission" date="2016-10" db="EMBL/GenBank/DDBJ databases">
        <authorList>
            <person name="de Groot N.N."/>
        </authorList>
    </citation>
    <scope>NUCLEOTIDE SEQUENCE</scope>
</reference>
<proteinExistence type="predicted"/>
<dbReference type="AlphaFoldDB" id="A0A1W1C4Q4"/>
<dbReference type="InterPro" id="IPR006935">
    <property type="entry name" value="Helicase/UvrB_N"/>
</dbReference>